<sequence>MEGDEGEQKGAQNRMEKDEAPEEDDDFGGDQCDLNLSPVQSQRQTIELLAAVEVDRPGRQNNKRYSAYLERSRQCAPHRSPETQDRVQMRLRCTLEFIQDYLVRTGRRRYNPGPGLFRKVLEYKIRGPKEEQKLEEDPRLLNSQQRAGNRVFPLIWNFPQETQFAGAAPKVGERHWN</sequence>
<gene>
    <name evidence="2" type="ORF">EZS28_021358</name>
</gene>
<proteinExistence type="predicted"/>
<protein>
    <submittedName>
        <fullName evidence="2">Uncharacterized protein</fullName>
    </submittedName>
</protein>
<comment type="caution">
    <text evidence="2">The sequence shown here is derived from an EMBL/GenBank/DDBJ whole genome shotgun (WGS) entry which is preliminary data.</text>
</comment>
<evidence type="ECO:0000313" key="3">
    <source>
        <dbReference type="Proteomes" id="UP000324800"/>
    </source>
</evidence>
<accession>A0A5J4VKE6</accession>
<evidence type="ECO:0000256" key="1">
    <source>
        <dbReference type="SAM" id="MobiDB-lite"/>
    </source>
</evidence>
<reference evidence="2 3" key="1">
    <citation type="submission" date="2019-03" db="EMBL/GenBank/DDBJ databases">
        <title>Single cell metagenomics reveals metabolic interactions within the superorganism composed of flagellate Streblomastix strix and complex community of Bacteroidetes bacteria on its surface.</title>
        <authorList>
            <person name="Treitli S.C."/>
            <person name="Kolisko M."/>
            <person name="Husnik F."/>
            <person name="Keeling P."/>
            <person name="Hampl V."/>
        </authorList>
    </citation>
    <scope>NUCLEOTIDE SEQUENCE [LARGE SCALE GENOMIC DNA]</scope>
    <source>
        <strain evidence="2">ST1C</strain>
    </source>
</reference>
<evidence type="ECO:0000313" key="2">
    <source>
        <dbReference type="EMBL" id="KAA6383117.1"/>
    </source>
</evidence>
<name>A0A5J4VKE6_9EUKA</name>
<dbReference type="AlphaFoldDB" id="A0A5J4VKE6"/>
<feature type="region of interest" description="Disordered" evidence="1">
    <location>
        <begin position="1"/>
        <end position="39"/>
    </location>
</feature>
<dbReference type="EMBL" id="SNRW01006422">
    <property type="protein sequence ID" value="KAA6383117.1"/>
    <property type="molecule type" value="Genomic_DNA"/>
</dbReference>
<organism evidence="2 3">
    <name type="scientific">Streblomastix strix</name>
    <dbReference type="NCBI Taxonomy" id="222440"/>
    <lineage>
        <taxon>Eukaryota</taxon>
        <taxon>Metamonada</taxon>
        <taxon>Preaxostyla</taxon>
        <taxon>Oxymonadida</taxon>
        <taxon>Streblomastigidae</taxon>
        <taxon>Streblomastix</taxon>
    </lineage>
</organism>
<feature type="compositionally biased region" description="Acidic residues" evidence="1">
    <location>
        <begin position="19"/>
        <end position="28"/>
    </location>
</feature>
<dbReference type="Proteomes" id="UP000324800">
    <property type="component" value="Unassembled WGS sequence"/>
</dbReference>